<protein>
    <submittedName>
        <fullName evidence="2">Transposable element-derived 1-like</fullName>
    </submittedName>
</protein>
<feature type="domain" description="DDE-1" evidence="1">
    <location>
        <begin position="26"/>
        <end position="194"/>
    </location>
</feature>
<keyword evidence="3" id="KW-1185">Reference proteome</keyword>
<sequence length="277" mass="32355">MPSRAYIMKDEARSPTFKAQMYRMILIICENSVGFMMKPGLIYKSANLGAFKPKNKNLLLVHLMHNTKAWITKSLTLNWSQQCFSPQAKEYLPNVCMEFKMLIIMDNAGGHFLDLNHEGVQVEFLPANTTRLIQLMDQGVIDTFKALYTRNSLQHLVDTMESDENFKLKEYWRNFTIATCLSVIHAAPKDMKKETPHLLLKEDVPIYVQDYERFSPEDIQHKAVDNVVKLVKHMKNVVKHLTKRRHLKRFKFSLLCSHYVHYSHHHCLKSISFNIGE</sequence>
<dbReference type="GO" id="GO:0003677">
    <property type="term" value="F:DNA binding"/>
    <property type="evidence" value="ECO:0007669"/>
    <property type="project" value="TreeGrafter"/>
</dbReference>
<dbReference type="InterPro" id="IPR004875">
    <property type="entry name" value="DDE_SF_endonuclease_dom"/>
</dbReference>
<name>A0AA36F7C3_OCTVU</name>
<dbReference type="EMBL" id="OX597821">
    <property type="protein sequence ID" value="CAI9726950.1"/>
    <property type="molecule type" value="Genomic_DNA"/>
</dbReference>
<dbReference type="PANTHER" id="PTHR19303">
    <property type="entry name" value="TRANSPOSON"/>
    <property type="match status" value="1"/>
</dbReference>
<proteinExistence type="predicted"/>
<reference evidence="2" key="1">
    <citation type="submission" date="2023-08" db="EMBL/GenBank/DDBJ databases">
        <authorList>
            <person name="Alioto T."/>
            <person name="Alioto T."/>
            <person name="Gomez Garrido J."/>
        </authorList>
    </citation>
    <scope>NUCLEOTIDE SEQUENCE</scope>
</reference>
<gene>
    <name evidence="2" type="ORF">OCTVUL_1B015099</name>
</gene>
<evidence type="ECO:0000259" key="1">
    <source>
        <dbReference type="Pfam" id="PF03184"/>
    </source>
</evidence>
<dbReference type="Proteomes" id="UP001162480">
    <property type="component" value="Chromosome 8"/>
</dbReference>
<dbReference type="AlphaFoldDB" id="A0AA36F7C3"/>
<evidence type="ECO:0000313" key="3">
    <source>
        <dbReference type="Proteomes" id="UP001162480"/>
    </source>
</evidence>
<dbReference type="GO" id="GO:0005634">
    <property type="term" value="C:nucleus"/>
    <property type="evidence" value="ECO:0007669"/>
    <property type="project" value="TreeGrafter"/>
</dbReference>
<dbReference type="Pfam" id="PF03184">
    <property type="entry name" value="DDE_1"/>
    <property type="match status" value="1"/>
</dbReference>
<accession>A0AA36F7C3</accession>
<dbReference type="InterPro" id="IPR050863">
    <property type="entry name" value="CenT-Element_Derived"/>
</dbReference>
<evidence type="ECO:0000313" key="2">
    <source>
        <dbReference type="EMBL" id="CAI9726950.1"/>
    </source>
</evidence>
<organism evidence="2 3">
    <name type="scientific">Octopus vulgaris</name>
    <name type="common">Common octopus</name>
    <dbReference type="NCBI Taxonomy" id="6645"/>
    <lineage>
        <taxon>Eukaryota</taxon>
        <taxon>Metazoa</taxon>
        <taxon>Spiralia</taxon>
        <taxon>Lophotrochozoa</taxon>
        <taxon>Mollusca</taxon>
        <taxon>Cephalopoda</taxon>
        <taxon>Coleoidea</taxon>
        <taxon>Octopodiformes</taxon>
        <taxon>Octopoda</taxon>
        <taxon>Incirrata</taxon>
        <taxon>Octopodidae</taxon>
        <taxon>Octopus</taxon>
    </lineage>
</organism>
<dbReference type="PANTHER" id="PTHR19303:SF73">
    <property type="entry name" value="PROTEIN PDC2"/>
    <property type="match status" value="1"/>
</dbReference>